<evidence type="ECO:0000313" key="9">
    <source>
        <dbReference type="EMBL" id="SHG32884.1"/>
    </source>
</evidence>
<feature type="domain" description="RagB/SusD" evidence="6">
    <location>
        <begin position="277"/>
        <end position="587"/>
    </location>
</feature>
<proteinExistence type="inferred from homology"/>
<dbReference type="EMBL" id="PVUB01000001">
    <property type="protein sequence ID" value="PRZ28145.1"/>
    <property type="molecule type" value="Genomic_DNA"/>
</dbReference>
<dbReference type="Pfam" id="PF14322">
    <property type="entry name" value="SusD-like_3"/>
    <property type="match status" value="1"/>
</dbReference>
<keyword evidence="3" id="KW-0732">Signal</keyword>
<comment type="similarity">
    <text evidence="2">Belongs to the SusD family.</text>
</comment>
<evidence type="ECO:0000256" key="2">
    <source>
        <dbReference type="ARBA" id="ARBA00006275"/>
    </source>
</evidence>
<evidence type="ECO:0000259" key="7">
    <source>
        <dbReference type="Pfam" id="PF14322"/>
    </source>
</evidence>
<reference evidence="10" key="1">
    <citation type="submission" date="2016-11" db="EMBL/GenBank/DDBJ databases">
        <authorList>
            <person name="Varghese N."/>
            <person name="Submissions S."/>
        </authorList>
    </citation>
    <scope>NUCLEOTIDE SEQUENCE [LARGE SCALE GENOMIC DNA]</scope>
    <source>
        <strain evidence="10">DSM 19729</strain>
    </source>
</reference>
<evidence type="ECO:0000256" key="3">
    <source>
        <dbReference type="ARBA" id="ARBA00022729"/>
    </source>
</evidence>
<sequence>MKFIKYVGAGLVCLLALTSCEQDFLERSPEVNISDGEFWKTKNDLKLYANNFYNNFLPSYQGFMTQGIYGLDADEGTDNMVHLNFNGQILNGERIVPSSGGGWSISEWGRIRNVNYFLQNYTKSTENFEVIKEHVGEAHYFRALLYFDLMKKFGDLPWIDKALTPSDIEFLKAPRVSRSIIADNILADLDKAVLYLPTKSGASSNRVYREVAMALQARIALYEGTWEKYHAGTAFGVTGSNGDKYLTKAATVSKAIMDSGYFDLDNKTTGNNRGYWSLFNQSNYDSSKEVMFWRRYDVASNFTTRWAQYSALGTGKGLTKSLVDDYLCTDGKPISASSLYQGDATLIDIVKNRDPRLNQSIYVNDNLHPRTNNKPGGAPNDEFTNPIVDQATEDNCSTGFMRYKGTDPNYVKQFNGMGDQGLIFFRYAEVLLIHAEAKAELGTITQGDLDLTINKLRARVQMPNLIIGSIVTDPNWAFPALSPLINEIRRERRIELAVEGFRHDDIWRWAAADELIIGKKPLGAKKAQWTGVTNIDIYKTNADGYVEPYKNVAAMATGYKFRADRDYLLPIPLNQITLAGYTQNPNW</sequence>
<evidence type="ECO:0000256" key="4">
    <source>
        <dbReference type="ARBA" id="ARBA00023136"/>
    </source>
</evidence>
<evidence type="ECO:0000256" key="5">
    <source>
        <dbReference type="ARBA" id="ARBA00023237"/>
    </source>
</evidence>
<keyword evidence="5" id="KW-0998">Cell outer membrane</keyword>
<protein>
    <submittedName>
        <fullName evidence="8">Outer membrane starch-binding protein</fullName>
    </submittedName>
    <submittedName>
        <fullName evidence="9">Starch-binding associating with outer membrane</fullName>
    </submittedName>
</protein>
<dbReference type="GO" id="GO:0009279">
    <property type="term" value="C:cell outer membrane"/>
    <property type="evidence" value="ECO:0007669"/>
    <property type="project" value="UniProtKB-SubCell"/>
</dbReference>
<dbReference type="STRING" id="280093.SAMN05443373_101435"/>
<dbReference type="Pfam" id="PF07980">
    <property type="entry name" value="SusD_RagB"/>
    <property type="match status" value="1"/>
</dbReference>
<dbReference type="PROSITE" id="PS51257">
    <property type="entry name" value="PROKAR_LIPOPROTEIN"/>
    <property type="match status" value="1"/>
</dbReference>
<name>A0A1M5IX36_9FLAO</name>
<keyword evidence="4" id="KW-0472">Membrane</keyword>
<dbReference type="InterPro" id="IPR033985">
    <property type="entry name" value="SusD-like_N"/>
</dbReference>
<reference evidence="8 11" key="3">
    <citation type="submission" date="2018-03" db="EMBL/GenBank/DDBJ databases">
        <title>Genomic Encyclopedia of Archaeal and Bacterial Type Strains, Phase II (KMG-II): from individual species to whole genera.</title>
        <authorList>
            <person name="Goeker M."/>
        </authorList>
    </citation>
    <scope>NUCLEOTIDE SEQUENCE [LARGE SCALE GENOMIC DNA]</scope>
    <source>
        <strain evidence="8 11">DSM 17797</strain>
    </source>
</reference>
<dbReference type="Gene3D" id="1.25.40.390">
    <property type="match status" value="1"/>
</dbReference>
<dbReference type="InterPro" id="IPR011990">
    <property type="entry name" value="TPR-like_helical_dom_sf"/>
</dbReference>
<dbReference type="InterPro" id="IPR012944">
    <property type="entry name" value="SusD_RagB_dom"/>
</dbReference>
<accession>A0A1M5IX36</accession>
<organism evidence="9 10">
    <name type="scientific">Flavobacterium granuli</name>
    <dbReference type="NCBI Taxonomy" id="280093"/>
    <lineage>
        <taxon>Bacteria</taxon>
        <taxon>Pseudomonadati</taxon>
        <taxon>Bacteroidota</taxon>
        <taxon>Flavobacteriia</taxon>
        <taxon>Flavobacteriales</taxon>
        <taxon>Flavobacteriaceae</taxon>
        <taxon>Flavobacterium</taxon>
    </lineage>
</organism>
<evidence type="ECO:0000313" key="11">
    <source>
        <dbReference type="Proteomes" id="UP000237771"/>
    </source>
</evidence>
<keyword evidence="11" id="KW-1185">Reference proteome</keyword>
<evidence type="ECO:0000313" key="10">
    <source>
        <dbReference type="Proteomes" id="UP000184384"/>
    </source>
</evidence>
<dbReference type="RefSeq" id="WP_072939113.1">
    <property type="nucleotide sequence ID" value="NZ_FQWO01000001.1"/>
</dbReference>
<dbReference type="OrthoDB" id="5694214at2"/>
<evidence type="ECO:0000313" key="8">
    <source>
        <dbReference type="EMBL" id="PRZ28145.1"/>
    </source>
</evidence>
<dbReference type="AlphaFoldDB" id="A0A1M5IX36"/>
<dbReference type="EMBL" id="FQWO01000001">
    <property type="protein sequence ID" value="SHG32884.1"/>
    <property type="molecule type" value="Genomic_DNA"/>
</dbReference>
<feature type="domain" description="SusD-like N-terminal" evidence="7">
    <location>
        <begin position="107"/>
        <end position="221"/>
    </location>
</feature>
<dbReference type="Proteomes" id="UP000237771">
    <property type="component" value="Unassembled WGS sequence"/>
</dbReference>
<comment type="subcellular location">
    <subcellularLocation>
        <location evidence="1">Cell outer membrane</location>
    </subcellularLocation>
</comment>
<evidence type="ECO:0000256" key="1">
    <source>
        <dbReference type="ARBA" id="ARBA00004442"/>
    </source>
</evidence>
<evidence type="ECO:0000259" key="6">
    <source>
        <dbReference type="Pfam" id="PF07980"/>
    </source>
</evidence>
<dbReference type="SUPFAM" id="SSF48452">
    <property type="entry name" value="TPR-like"/>
    <property type="match status" value="1"/>
</dbReference>
<reference evidence="9" key="2">
    <citation type="submission" date="2016-11" db="EMBL/GenBank/DDBJ databases">
        <authorList>
            <person name="Jaros S."/>
            <person name="Januszkiewicz K."/>
            <person name="Wedrychowicz H."/>
        </authorList>
    </citation>
    <scope>NUCLEOTIDE SEQUENCE [LARGE SCALE GENOMIC DNA]</scope>
    <source>
        <strain evidence="9">DSM 19729</strain>
    </source>
</reference>
<gene>
    <name evidence="8" type="ORF">BC624_101435</name>
    <name evidence="9" type="ORF">SAMN05443373_101435</name>
</gene>
<dbReference type="Proteomes" id="UP000184384">
    <property type="component" value="Unassembled WGS sequence"/>
</dbReference>